<dbReference type="EMBL" id="JAWJWE010000039">
    <property type="protein sequence ID" value="KAK6620567.1"/>
    <property type="molecule type" value="Genomic_DNA"/>
</dbReference>
<comment type="catalytic activity">
    <reaction evidence="14">
        <text>Ca(2+)(in) = Ca(2+)(out)</text>
        <dbReference type="Rhea" id="RHEA:29671"/>
        <dbReference type="ChEBI" id="CHEBI:29108"/>
    </reaction>
</comment>
<keyword evidence="10 15" id="KW-0406">Ion transport</keyword>
<evidence type="ECO:0000256" key="11">
    <source>
        <dbReference type="ARBA" id="ARBA00023128"/>
    </source>
</evidence>
<sequence>MSLGPQVLEVWNLLLTKITEHFPLFLNDINTIDPRTESPQEVTVEYYRGLPQITVPLPSRKEKCRFTLRPVSNTVGDFLGMLCSEDRGIDHIAVSTPKGIRIASSNTIEALMEDDFRLIINDVCYYVKTPKQEKLSAEEIERLSDVKNLVHQLYEALNVEEHQIKKERDLCTRLEELKLELEPMEQKKLELHKLAERQTNVLTWVGLGLMSVQFGILARLTWWEYSWDIMEPVTYFVTYGTAMAAYAYYVLTKQEYILPDVKDRQYLITMHKRAKKVGLDLERYNIIKEQIYGIEYDLRRLRDPLQVHLPPHHLADSSKKSSNPFIKAFTIFQKKSKDKEESSSNKEEKIKGS</sequence>
<gene>
    <name evidence="19" type="ORF">RUM43_010859</name>
</gene>
<keyword evidence="7 15" id="KW-0999">Mitochondrion inner membrane</keyword>
<evidence type="ECO:0000256" key="9">
    <source>
        <dbReference type="ARBA" id="ARBA00022989"/>
    </source>
</evidence>
<organism evidence="19 20">
    <name type="scientific">Polyplax serrata</name>
    <name type="common">Common mouse louse</name>
    <dbReference type="NCBI Taxonomy" id="468196"/>
    <lineage>
        <taxon>Eukaryota</taxon>
        <taxon>Metazoa</taxon>
        <taxon>Ecdysozoa</taxon>
        <taxon>Arthropoda</taxon>
        <taxon>Hexapoda</taxon>
        <taxon>Insecta</taxon>
        <taxon>Pterygota</taxon>
        <taxon>Neoptera</taxon>
        <taxon>Paraneoptera</taxon>
        <taxon>Psocodea</taxon>
        <taxon>Troctomorpha</taxon>
        <taxon>Phthiraptera</taxon>
        <taxon>Anoplura</taxon>
        <taxon>Polyplacidae</taxon>
        <taxon>Polyplax</taxon>
    </lineage>
</organism>
<dbReference type="GO" id="GO:1990246">
    <property type="term" value="C:uniplex complex"/>
    <property type="evidence" value="ECO:0007669"/>
    <property type="project" value="TreeGrafter"/>
</dbReference>
<keyword evidence="8 15" id="KW-0106">Calcium</keyword>
<name>A0AAN8S0I8_POLSC</name>
<feature type="compositionally biased region" description="Basic and acidic residues" evidence="17">
    <location>
        <begin position="335"/>
        <end position="353"/>
    </location>
</feature>
<dbReference type="GO" id="GO:0036444">
    <property type="term" value="P:calcium import into the mitochondrion"/>
    <property type="evidence" value="ECO:0007669"/>
    <property type="project" value="TreeGrafter"/>
</dbReference>
<keyword evidence="13 15" id="KW-0407">Ion channel</keyword>
<evidence type="ECO:0000256" key="6">
    <source>
        <dbReference type="ARBA" id="ARBA00022692"/>
    </source>
</evidence>
<evidence type="ECO:0000259" key="18">
    <source>
        <dbReference type="Pfam" id="PF04678"/>
    </source>
</evidence>
<evidence type="ECO:0000256" key="17">
    <source>
        <dbReference type="SAM" id="MobiDB-lite"/>
    </source>
</evidence>
<evidence type="ECO:0000256" key="5">
    <source>
        <dbReference type="ARBA" id="ARBA00022673"/>
    </source>
</evidence>
<comment type="subcellular location">
    <subcellularLocation>
        <location evidence="1 15">Mitochondrion inner membrane</location>
        <topology evidence="1 15">Multi-pass membrane protein</topology>
    </subcellularLocation>
</comment>
<feature type="domain" description="Calcium uniporter protein C-terminal" evidence="18">
    <location>
        <begin position="85"/>
        <end position="285"/>
    </location>
</feature>
<evidence type="ECO:0000313" key="19">
    <source>
        <dbReference type="EMBL" id="KAK6620567.1"/>
    </source>
</evidence>
<dbReference type="PANTHER" id="PTHR13462">
    <property type="entry name" value="CALCIUM UNIPORTER PROTEIN, MITOCHONDRIAL"/>
    <property type="match status" value="1"/>
</dbReference>
<dbReference type="PANTHER" id="PTHR13462:SF10">
    <property type="entry name" value="CALCIUM UNIPORTER PROTEIN, MITOCHONDRIAL"/>
    <property type="match status" value="1"/>
</dbReference>
<accession>A0AAN8S0I8</accession>
<reference evidence="19 20" key="1">
    <citation type="submission" date="2023-10" db="EMBL/GenBank/DDBJ databases">
        <title>Genomes of two closely related lineages of the louse Polyplax serrata with different host specificities.</title>
        <authorList>
            <person name="Martinu J."/>
            <person name="Tarabai H."/>
            <person name="Stefka J."/>
            <person name="Hypsa V."/>
        </authorList>
    </citation>
    <scope>NUCLEOTIDE SEQUENCE [LARGE SCALE GENOMIC DNA]</scope>
    <source>
        <strain evidence="19">HR10_N</strain>
    </source>
</reference>
<dbReference type="GO" id="GO:0005262">
    <property type="term" value="F:calcium channel activity"/>
    <property type="evidence" value="ECO:0007669"/>
    <property type="project" value="UniProtKB-UniRule"/>
</dbReference>
<evidence type="ECO:0000256" key="7">
    <source>
        <dbReference type="ARBA" id="ARBA00022792"/>
    </source>
</evidence>
<dbReference type="GO" id="GO:0051560">
    <property type="term" value="P:mitochondrial calcium ion homeostasis"/>
    <property type="evidence" value="ECO:0007669"/>
    <property type="project" value="UniProtKB-UniRule"/>
</dbReference>
<keyword evidence="3 15" id="KW-0813">Transport</keyword>
<feature type="transmembrane region" description="Helical" evidence="15">
    <location>
        <begin position="233"/>
        <end position="251"/>
    </location>
</feature>
<dbReference type="Proteomes" id="UP001372834">
    <property type="component" value="Unassembled WGS sequence"/>
</dbReference>
<comment type="similarity">
    <text evidence="2 15">Belongs to the MCU (TC 1.A.77) family.</text>
</comment>
<feature type="coiled-coil region" evidence="16">
    <location>
        <begin position="157"/>
        <end position="194"/>
    </location>
</feature>
<keyword evidence="16" id="KW-0175">Coiled coil</keyword>
<evidence type="ECO:0000256" key="3">
    <source>
        <dbReference type="ARBA" id="ARBA00022448"/>
    </source>
</evidence>
<keyword evidence="4 15" id="KW-0109">Calcium transport</keyword>
<evidence type="ECO:0000256" key="8">
    <source>
        <dbReference type="ARBA" id="ARBA00022837"/>
    </source>
</evidence>
<keyword evidence="12 15" id="KW-0472">Membrane</keyword>
<evidence type="ECO:0000256" key="2">
    <source>
        <dbReference type="ARBA" id="ARBA00005653"/>
    </source>
</evidence>
<dbReference type="InterPro" id="IPR006769">
    <property type="entry name" value="MCU_C"/>
</dbReference>
<evidence type="ECO:0000256" key="12">
    <source>
        <dbReference type="ARBA" id="ARBA00023136"/>
    </source>
</evidence>
<evidence type="ECO:0000256" key="4">
    <source>
        <dbReference type="ARBA" id="ARBA00022568"/>
    </source>
</evidence>
<evidence type="ECO:0000256" key="1">
    <source>
        <dbReference type="ARBA" id="ARBA00004448"/>
    </source>
</evidence>
<protein>
    <recommendedName>
        <fullName evidence="15">Calcium uniporter protein</fullName>
    </recommendedName>
</protein>
<proteinExistence type="inferred from homology"/>
<keyword evidence="9 15" id="KW-1133">Transmembrane helix</keyword>
<feature type="transmembrane region" description="Helical" evidence="15">
    <location>
        <begin position="201"/>
        <end position="221"/>
    </location>
</feature>
<dbReference type="AlphaFoldDB" id="A0AAN8S0I8"/>
<evidence type="ECO:0000313" key="20">
    <source>
        <dbReference type="Proteomes" id="UP001372834"/>
    </source>
</evidence>
<dbReference type="InterPro" id="IPR039055">
    <property type="entry name" value="MCU_fam"/>
</dbReference>
<evidence type="ECO:0000256" key="13">
    <source>
        <dbReference type="ARBA" id="ARBA00023303"/>
    </source>
</evidence>
<comment type="caution">
    <text evidence="19">The sequence shown here is derived from an EMBL/GenBank/DDBJ whole genome shotgun (WGS) entry which is preliminary data.</text>
</comment>
<keyword evidence="6 15" id="KW-0812">Transmembrane</keyword>
<dbReference type="GO" id="GO:0015292">
    <property type="term" value="F:uniporter activity"/>
    <property type="evidence" value="ECO:0007669"/>
    <property type="project" value="UniProtKB-UniRule"/>
</dbReference>
<comment type="function">
    <text evidence="15">Mitochondrial inner membrane calcium uniporter that mediates calcium uptake into mitochondria. Mitochondrial calcium homeostasis plays key roles in cellular physiology and regulates cell bioenergetics, cytoplasmic calcium signals and activation of cell death pathways.</text>
</comment>
<feature type="region of interest" description="Disordered" evidence="17">
    <location>
        <begin position="334"/>
        <end position="353"/>
    </location>
</feature>
<keyword evidence="5 15" id="KW-0107">Calcium channel</keyword>
<dbReference type="Pfam" id="PF04678">
    <property type="entry name" value="MCU"/>
    <property type="match status" value="1"/>
</dbReference>
<comment type="domain">
    <text evidence="15">The selectivity filter, in which calcium ions are arranged in single file, is composed of two acidic rings separated by one helical turn along the central axis of the channel pore.</text>
</comment>
<evidence type="ECO:0000256" key="15">
    <source>
        <dbReference type="RuleBase" id="RU367035"/>
    </source>
</evidence>
<evidence type="ECO:0000256" key="16">
    <source>
        <dbReference type="SAM" id="Coils"/>
    </source>
</evidence>
<evidence type="ECO:0000256" key="14">
    <source>
        <dbReference type="ARBA" id="ARBA00036634"/>
    </source>
</evidence>
<keyword evidence="11 15" id="KW-0496">Mitochondrion</keyword>
<evidence type="ECO:0000256" key="10">
    <source>
        <dbReference type="ARBA" id="ARBA00023065"/>
    </source>
</evidence>